<feature type="region of interest" description="Disordered" evidence="1">
    <location>
        <begin position="209"/>
        <end position="236"/>
    </location>
</feature>
<proteinExistence type="predicted"/>
<dbReference type="OrthoDB" id="5328412at2759"/>
<feature type="compositionally biased region" description="Polar residues" evidence="1">
    <location>
        <begin position="209"/>
        <end position="219"/>
    </location>
</feature>
<dbReference type="GeneID" id="18249693"/>
<keyword evidence="3" id="KW-1185">Reference proteome</keyword>
<protein>
    <submittedName>
        <fullName evidence="2">Uncharacterized protein</fullName>
    </submittedName>
</protein>
<name>G3AYM4_CANTC</name>
<gene>
    <name evidence="2" type="ORF">CANTEDRAFT_133313</name>
</gene>
<evidence type="ECO:0000313" key="2">
    <source>
        <dbReference type="EMBL" id="EGV65891.1"/>
    </source>
</evidence>
<sequence length="538" mass="60668">MKTKGFKGKRFQESLVKSEASHPMPETSDDYLDLGATEEESGDRWISSDFSKALRFYQRAYDAYMSALSKSANSSASISDLDIHYNISRLLLHVYNQYFQTDGVHINELINVDDVLLSAQSVVQKLPTVVESHERALQLSKDLRTQPSMDLLYNTGVAYTQVLEDIKNHGDIQLIEVMELGTKAKGLFQNLLDRQVTQLQSFVEELDSMGQTSNLQDPSEFSHDSTIDSQNAVGEDTLQPPHVFETITLCYKLSHAILENTENPTQDIPIFRELVEPFLSTCDHIADNLIGSFSGTKNLQSEFLSSISDQQINEYKISKAYNHSLILNDLSEIISWWESSLSTIADIPEKYLAVSDSLQGFLDRNDISLKTCNESNHQEMIKTFWQALTIMTNNLKKAQELMNGQKQALQKSGGDNLGTLVSQLSNVLIARSDIDIQRCQLNDEQAIKNQSILLQNSKVFLKNASTLAGTSGGLRERAVEKLSRKQRQVESVTRLCLLENKTTVEELDVIIGRSRWVREVASLKKLEYFDSFGVQQIQ</sequence>
<dbReference type="EMBL" id="GL996512">
    <property type="protein sequence ID" value="EGV65891.1"/>
    <property type="molecule type" value="Genomic_DNA"/>
</dbReference>
<reference evidence="2 3" key="1">
    <citation type="journal article" date="2011" name="Proc. Natl. Acad. Sci. U.S.A.">
        <title>Comparative genomics of xylose-fermenting fungi for enhanced biofuel production.</title>
        <authorList>
            <person name="Wohlbach D.J."/>
            <person name="Kuo A."/>
            <person name="Sato T.K."/>
            <person name="Potts K.M."/>
            <person name="Salamov A.A."/>
            <person name="LaButti K.M."/>
            <person name="Sun H."/>
            <person name="Clum A."/>
            <person name="Pangilinan J.L."/>
            <person name="Lindquist E.A."/>
            <person name="Lucas S."/>
            <person name="Lapidus A."/>
            <person name="Jin M."/>
            <person name="Gunawan C."/>
            <person name="Balan V."/>
            <person name="Dale B.E."/>
            <person name="Jeffries T.W."/>
            <person name="Zinkel R."/>
            <person name="Barry K.W."/>
            <person name="Grigoriev I.V."/>
            <person name="Gasch A.P."/>
        </authorList>
    </citation>
    <scope>NUCLEOTIDE SEQUENCE [LARGE SCALE GENOMIC DNA]</scope>
    <source>
        <strain evidence="3">ATCC 10573 / BCRC 21748 / CBS 615 / JCM 9827 / NBRC 10315 / NRRL Y-1498 / VKM Y-70</strain>
    </source>
</reference>
<dbReference type="Proteomes" id="UP000000707">
    <property type="component" value="Unassembled WGS sequence"/>
</dbReference>
<dbReference type="eggNOG" id="ENOG502S3IE">
    <property type="taxonomic scope" value="Eukaryota"/>
</dbReference>
<dbReference type="HOGENOM" id="CLU_043057_0_0_1"/>
<dbReference type="KEGG" id="cten:18249693"/>
<accession>G3AYM4</accession>
<evidence type="ECO:0000313" key="3">
    <source>
        <dbReference type="Proteomes" id="UP000000707"/>
    </source>
</evidence>
<dbReference type="AlphaFoldDB" id="G3AYM4"/>
<organism evidence="3">
    <name type="scientific">Candida tenuis (strain ATCC 10573 / BCRC 21748 / CBS 615 / JCM 9827 / NBRC 10315 / NRRL Y-1498 / VKM Y-70)</name>
    <name type="common">Yeast</name>
    <name type="synonym">Yamadazyma tenuis</name>
    <dbReference type="NCBI Taxonomy" id="590646"/>
    <lineage>
        <taxon>Eukaryota</taxon>
        <taxon>Fungi</taxon>
        <taxon>Dikarya</taxon>
        <taxon>Ascomycota</taxon>
        <taxon>Saccharomycotina</taxon>
        <taxon>Pichiomycetes</taxon>
        <taxon>Debaryomycetaceae</taxon>
        <taxon>Yamadazyma</taxon>
    </lineage>
</organism>
<feature type="region of interest" description="Disordered" evidence="1">
    <location>
        <begin position="1"/>
        <end position="31"/>
    </location>
</feature>
<evidence type="ECO:0000256" key="1">
    <source>
        <dbReference type="SAM" id="MobiDB-lite"/>
    </source>
</evidence>